<dbReference type="InterPro" id="IPR027417">
    <property type="entry name" value="P-loop_NTPase"/>
</dbReference>
<dbReference type="EC" id="6.3.3.3" evidence="2"/>
<dbReference type="Proteomes" id="UP000026922">
    <property type="component" value="Unassembled WGS sequence"/>
</dbReference>
<comment type="subcellular location">
    <subcellularLocation>
        <location evidence="2">Cytoplasm</location>
    </subcellularLocation>
</comment>
<feature type="binding site" evidence="2">
    <location>
        <position position="42"/>
    </location>
    <ligand>
        <name>ATP</name>
        <dbReference type="ChEBI" id="CHEBI:30616"/>
    </ligand>
</feature>
<gene>
    <name evidence="2" type="primary">bioD</name>
    <name evidence="3" type="ORF">K737_300091</name>
</gene>
<sequence>MKIFISGTGTDVGKTLISSWIVLHTGFSYFKPIQTGTKDSTDSEKVQILSGAKVYPEIYSYPEPLSPHLAAKIENDRIEINKIVLPKQDTLLVEGAGGVLVPLNEQYLMVDLIKHLNIPVILVSLTNLGCINHTLLSLEALRARNILVLGVIMNGRKNVENNKSIEYYGRVCILDDFPYLFKISTVVLKNLELSEKLKEILNA</sequence>
<name>A0A061JJ04_9PROT</name>
<comment type="caution">
    <text evidence="2">Lacks conserved residue(s) required for the propagation of feature annotation.</text>
</comment>
<comment type="caution">
    <text evidence="3">The sequence shown here is derived from an EMBL/GenBank/DDBJ whole genome shotgun (WGS) entry which is preliminary data.</text>
</comment>
<keyword evidence="2" id="KW-0436">Ligase</keyword>
<evidence type="ECO:0000256" key="2">
    <source>
        <dbReference type="HAMAP-Rule" id="MF_00336"/>
    </source>
</evidence>
<dbReference type="HAMAP" id="MF_00336">
    <property type="entry name" value="BioD"/>
    <property type="match status" value="1"/>
</dbReference>
<dbReference type="InterPro" id="IPR004472">
    <property type="entry name" value="DTB_synth_BioD"/>
</dbReference>
<keyword evidence="2" id="KW-0460">Magnesium</keyword>
<dbReference type="AlphaFoldDB" id="A0A061JJ04"/>
<feature type="binding site" evidence="2">
    <location>
        <position position="94"/>
    </location>
    <ligand>
        <name>Mg(2+)</name>
        <dbReference type="ChEBI" id="CHEBI:18420"/>
    </ligand>
</feature>
<dbReference type="GO" id="GO:0000287">
    <property type="term" value="F:magnesium ion binding"/>
    <property type="evidence" value="ECO:0007669"/>
    <property type="project" value="UniProtKB-UniRule"/>
</dbReference>
<comment type="pathway">
    <text evidence="2">Cofactor biosynthesis; biotin biosynthesis; biotin from 7,8-diaminononanoate: step 1/2.</text>
</comment>
<dbReference type="GO" id="GO:0005524">
    <property type="term" value="F:ATP binding"/>
    <property type="evidence" value="ECO:0007669"/>
    <property type="project" value="UniProtKB-UniRule"/>
</dbReference>
<feature type="active site" evidence="2">
    <location>
        <position position="31"/>
    </location>
</feature>
<feature type="binding site" evidence="2">
    <location>
        <position position="15"/>
    </location>
    <ligand>
        <name>Mg(2+)</name>
        <dbReference type="ChEBI" id="CHEBI:18420"/>
    </ligand>
</feature>
<keyword evidence="2" id="KW-0067">ATP-binding</keyword>
<feature type="binding site" evidence="2">
    <location>
        <position position="42"/>
    </location>
    <ligand>
        <name>Mg(2+)</name>
        <dbReference type="ChEBI" id="CHEBI:18420"/>
    </ligand>
</feature>
<comment type="cofactor">
    <cofactor evidence="2">
        <name>Mg(2+)</name>
        <dbReference type="ChEBI" id="CHEBI:18420"/>
    </cofactor>
</comment>
<feature type="binding site" evidence="2">
    <location>
        <position position="35"/>
    </location>
    <ligand>
        <name>substrate</name>
    </ligand>
</feature>
<proteinExistence type="inferred from homology"/>
<feature type="binding site" evidence="2">
    <location>
        <begin position="11"/>
        <end position="16"/>
    </location>
    <ligand>
        <name>ATP</name>
        <dbReference type="ChEBI" id="CHEBI:30616"/>
    </ligand>
</feature>
<evidence type="ECO:0000313" key="4">
    <source>
        <dbReference type="Proteomes" id="UP000026922"/>
    </source>
</evidence>
<comment type="function">
    <text evidence="2">Catalyzes a mechanistically unusual reaction, the ATP-dependent insertion of CO2 between the N7 and N8 nitrogen atoms of 7,8-diaminopelargonic acid (DAPA, also called 7,8-diammoniononanoate) to form a ureido ring.</text>
</comment>
<protein>
    <recommendedName>
        <fullName evidence="2">ATP-dependent dethiobiotin synthetase BioD</fullName>
        <ecNumber evidence="2">6.3.3.3</ecNumber>
    </recommendedName>
    <alternativeName>
        <fullName evidence="2">DTB synthetase</fullName>
        <shortName evidence="2">DTBS</shortName>
    </alternativeName>
    <alternativeName>
        <fullName evidence="2">Dethiobiotin synthase</fullName>
    </alternativeName>
</protein>
<evidence type="ECO:0000256" key="1">
    <source>
        <dbReference type="ARBA" id="ARBA00022756"/>
    </source>
</evidence>
<dbReference type="EMBL" id="ARPM03000041">
    <property type="protein sequence ID" value="ETZ05469.1"/>
    <property type="molecule type" value="Genomic_DNA"/>
</dbReference>
<dbReference type="CDD" id="cd03109">
    <property type="entry name" value="DTBS"/>
    <property type="match status" value="1"/>
</dbReference>
<feature type="binding site" evidence="2">
    <location>
        <begin position="94"/>
        <end position="97"/>
    </location>
    <ligand>
        <name>ATP</name>
        <dbReference type="ChEBI" id="CHEBI:30616"/>
    </ligand>
</feature>
<dbReference type="GO" id="GO:0004141">
    <property type="term" value="F:dethiobiotin synthase activity"/>
    <property type="evidence" value="ECO:0007669"/>
    <property type="project" value="UniProtKB-UniRule"/>
</dbReference>
<evidence type="ECO:0000313" key="3">
    <source>
        <dbReference type="EMBL" id="ETZ05469.1"/>
    </source>
</evidence>
<dbReference type="NCBIfam" id="TIGR00347">
    <property type="entry name" value="bioD"/>
    <property type="match status" value="1"/>
</dbReference>
<dbReference type="SUPFAM" id="SSF52540">
    <property type="entry name" value="P-loop containing nucleoside triphosphate hydrolases"/>
    <property type="match status" value="1"/>
</dbReference>
<reference evidence="3 4" key="1">
    <citation type="journal article" date="2013" name="Genome Announc.">
        <title>Draft Genome Sequence of Holospora undulata Strain HU1, a Micronucleus-Specific Symbiont of the Ciliate Paramecium caudatum.</title>
        <authorList>
            <person name="Dohra H."/>
            <person name="Suzuki H."/>
            <person name="Suzuki T."/>
            <person name="Tanaka K."/>
            <person name="Fujishima M."/>
        </authorList>
    </citation>
    <scope>NUCLEOTIDE SEQUENCE [LARGE SCALE GENOMIC DNA]</scope>
    <source>
        <strain evidence="3 4">HU1</strain>
    </source>
</reference>
<keyword evidence="1 2" id="KW-0093">Biotin biosynthesis</keyword>
<feature type="binding site" evidence="2">
    <location>
        <begin position="178"/>
        <end position="180"/>
    </location>
    <ligand>
        <name>ATP</name>
        <dbReference type="ChEBI" id="CHEBI:30616"/>
    </ligand>
</feature>
<keyword evidence="2" id="KW-0963">Cytoplasm</keyword>
<organism evidence="3 4">
    <name type="scientific">Holospora undulata HU1</name>
    <dbReference type="NCBI Taxonomy" id="1321371"/>
    <lineage>
        <taxon>Bacteria</taxon>
        <taxon>Pseudomonadati</taxon>
        <taxon>Pseudomonadota</taxon>
        <taxon>Alphaproteobacteria</taxon>
        <taxon>Holosporales</taxon>
        <taxon>Holosporaceae</taxon>
        <taxon>Holospora</taxon>
    </lineage>
</organism>
<keyword evidence="4" id="KW-1185">Reference proteome</keyword>
<dbReference type="PANTHER" id="PTHR43210">
    <property type="entry name" value="DETHIOBIOTIN SYNTHETASE"/>
    <property type="match status" value="1"/>
</dbReference>
<dbReference type="PIRSF" id="PIRSF006755">
    <property type="entry name" value="DTB_synth"/>
    <property type="match status" value="1"/>
</dbReference>
<dbReference type="Pfam" id="PF13500">
    <property type="entry name" value="AAA_26"/>
    <property type="match status" value="1"/>
</dbReference>
<dbReference type="RefSeq" id="WP_006291305.1">
    <property type="nucleotide sequence ID" value="NZ_ARPM03000041.1"/>
</dbReference>
<dbReference type="GO" id="GO:0009102">
    <property type="term" value="P:biotin biosynthetic process"/>
    <property type="evidence" value="ECO:0007669"/>
    <property type="project" value="UniProtKB-UniRule"/>
</dbReference>
<accession>A0A061JJ04</accession>
<dbReference type="PANTHER" id="PTHR43210:SF5">
    <property type="entry name" value="DETHIOBIOTIN SYNTHETASE"/>
    <property type="match status" value="1"/>
</dbReference>
<dbReference type="Gene3D" id="3.40.50.300">
    <property type="entry name" value="P-loop containing nucleotide triphosphate hydrolases"/>
    <property type="match status" value="1"/>
</dbReference>
<dbReference type="GO" id="GO:0005829">
    <property type="term" value="C:cytosol"/>
    <property type="evidence" value="ECO:0007669"/>
    <property type="project" value="TreeGrafter"/>
</dbReference>
<comment type="similarity">
    <text evidence="2">Belongs to the dethiobiotin synthetase family.</text>
</comment>
<comment type="catalytic activity">
    <reaction evidence="2">
        <text>(7R,8S)-7,8-diammoniononanoate + CO2 + ATP = (4R,5S)-dethiobiotin + ADP + phosphate + 3 H(+)</text>
        <dbReference type="Rhea" id="RHEA:15805"/>
        <dbReference type="ChEBI" id="CHEBI:15378"/>
        <dbReference type="ChEBI" id="CHEBI:16526"/>
        <dbReference type="ChEBI" id="CHEBI:30616"/>
        <dbReference type="ChEBI" id="CHEBI:43474"/>
        <dbReference type="ChEBI" id="CHEBI:149469"/>
        <dbReference type="ChEBI" id="CHEBI:149473"/>
        <dbReference type="ChEBI" id="CHEBI:456216"/>
        <dbReference type="EC" id="6.3.3.3"/>
    </reaction>
</comment>
<comment type="subunit">
    <text evidence="2">Homodimer.</text>
</comment>
<keyword evidence="2" id="KW-0479">Metal-binding</keyword>
<dbReference type="UniPathway" id="UPA00078">
    <property type="reaction ID" value="UER00161"/>
</dbReference>
<keyword evidence="2" id="KW-0547">Nucleotide-binding</keyword>